<dbReference type="InterPro" id="IPR002227">
    <property type="entry name" value="Tyrosinase_Cu-bd"/>
</dbReference>
<evidence type="ECO:0000313" key="6">
    <source>
        <dbReference type="EMBL" id="ALN81257.1"/>
    </source>
</evidence>
<feature type="domain" description="Tyrosinase copper-binding" evidence="5">
    <location>
        <begin position="313"/>
        <end position="324"/>
    </location>
</feature>
<feature type="chain" id="PRO_5006597071" evidence="4">
    <location>
        <begin position="29"/>
        <end position="546"/>
    </location>
</feature>
<evidence type="ECO:0000259" key="5">
    <source>
        <dbReference type="PROSITE" id="PS00498"/>
    </source>
</evidence>
<sequence>MRYTRREFLTTTAAALGSSMLPFGTALAAGAEGPDKAARYRRYDVATPEGQKMLVSYARGIEAMLKLPPEHPLNWFRNAFTHFLDCPHGNWWFYVWHRGYVGYFERAIRRLSNDPNFAMPFWDWTRHPEIPSGMFDGVLTPVDGAYSPYTGNLAKFTSFIKPSLEKYWNSLSAAQRTQLQSRGYSSFDQVWNDVTGYSVAQKTGISGNQAFAVTCAARYLSRSNPKLDEKTTYDVSPHIIDSGLAPTLFYDPSISNSFASSKTATHLVQPDGSTQFSILEGFPHNKVHNYIGGVGPIDPGPYGNMTNFLSPVDPIFYLHHSNMDRLWYLWTKKQFLAGLPILPTGSDSNTFLNEPFLFYVDGDGGFVGPSKAGDYVSTTAFDYDYGPGYGSEQPARPKLQASAERFGSIKGAVAANAASVTLPAALVKRHLADALPAPLIAEVTFDRPDGLALAREFDVLVNAPADVGHVDASSPYYAGTIAFFGSTMPNMAMSHSATFAVPLRKSLQAFSTAEGASTRLNIRLVPSGPQPADPVPVKAVSITSGG</sequence>
<dbReference type="GO" id="GO:0016491">
    <property type="term" value="F:oxidoreductase activity"/>
    <property type="evidence" value="ECO:0007669"/>
    <property type="project" value="InterPro"/>
</dbReference>
<dbReference type="Gene3D" id="1.10.1280.10">
    <property type="entry name" value="Di-copper center containing domain from catechol oxidase"/>
    <property type="match status" value="1"/>
</dbReference>
<keyword evidence="1" id="KW-0479">Metal-binding</keyword>
<proteinExistence type="predicted"/>
<organism evidence="6 7">
    <name type="scientific">Lysobacter antibioticus</name>
    <dbReference type="NCBI Taxonomy" id="84531"/>
    <lineage>
        <taxon>Bacteria</taxon>
        <taxon>Pseudomonadati</taxon>
        <taxon>Pseudomonadota</taxon>
        <taxon>Gammaproteobacteria</taxon>
        <taxon>Lysobacterales</taxon>
        <taxon>Lysobacteraceae</taxon>
        <taxon>Lysobacter</taxon>
    </lineage>
</organism>
<evidence type="ECO:0000256" key="3">
    <source>
        <dbReference type="SAM" id="MobiDB-lite"/>
    </source>
</evidence>
<dbReference type="KEGG" id="lab:LA76x_3129"/>
<accession>A0A0S2FCJ0</accession>
<dbReference type="InterPro" id="IPR050316">
    <property type="entry name" value="Tyrosinase/Hemocyanin"/>
</dbReference>
<feature type="signal peptide" evidence="4">
    <location>
        <begin position="1"/>
        <end position="28"/>
    </location>
</feature>
<dbReference type="PANTHER" id="PTHR11474:SF76">
    <property type="entry name" value="SHKT DOMAIN-CONTAINING PROTEIN"/>
    <property type="match status" value="1"/>
</dbReference>
<keyword evidence="4" id="KW-0732">Signal</keyword>
<dbReference type="RefSeq" id="WP_057918359.1">
    <property type="nucleotide sequence ID" value="NZ_CP011129.1"/>
</dbReference>
<dbReference type="InterPro" id="IPR006311">
    <property type="entry name" value="TAT_signal"/>
</dbReference>
<dbReference type="Pfam" id="PF00264">
    <property type="entry name" value="Tyrosinase"/>
    <property type="match status" value="1"/>
</dbReference>
<evidence type="ECO:0000313" key="7">
    <source>
        <dbReference type="Proteomes" id="UP000060787"/>
    </source>
</evidence>
<keyword evidence="2" id="KW-0186">Copper</keyword>
<dbReference type="AlphaFoldDB" id="A0A0S2FCJ0"/>
<keyword evidence="7" id="KW-1185">Reference proteome</keyword>
<dbReference type="PANTHER" id="PTHR11474">
    <property type="entry name" value="TYROSINASE FAMILY MEMBER"/>
    <property type="match status" value="1"/>
</dbReference>
<dbReference type="SUPFAM" id="SSF48056">
    <property type="entry name" value="Di-copper centre-containing domain"/>
    <property type="match status" value="1"/>
</dbReference>
<dbReference type="PROSITE" id="PS51318">
    <property type="entry name" value="TAT"/>
    <property type="match status" value="1"/>
</dbReference>
<dbReference type="eggNOG" id="ENOG5030I5T">
    <property type="taxonomic scope" value="Bacteria"/>
</dbReference>
<dbReference type="EMBL" id="CP011129">
    <property type="protein sequence ID" value="ALN81257.1"/>
    <property type="molecule type" value="Genomic_DNA"/>
</dbReference>
<name>A0A0S2FCJ0_LYSAN</name>
<reference evidence="6 7" key="1">
    <citation type="journal article" date="2015" name="BMC Genomics">
        <title>Comparative genomics and metabolic profiling of the genus Lysobacter.</title>
        <authorList>
            <person name="de Bruijn I."/>
            <person name="Cheng X."/>
            <person name="de Jager V."/>
            <person name="Exposito R.G."/>
            <person name="Watrous J."/>
            <person name="Patel N."/>
            <person name="Postma J."/>
            <person name="Dorrestein P.C."/>
            <person name="Kobayashi D."/>
            <person name="Raaijmakers J.M."/>
        </authorList>
    </citation>
    <scope>NUCLEOTIDE SEQUENCE [LARGE SCALE GENOMIC DNA]</scope>
    <source>
        <strain evidence="6 7">76</strain>
    </source>
</reference>
<dbReference type="PATRIC" id="fig|84531.8.peg.3138"/>
<gene>
    <name evidence="6" type="ORF">LA76x_3129</name>
</gene>
<dbReference type="PROSITE" id="PS00498">
    <property type="entry name" value="TYROSINASE_2"/>
    <property type="match status" value="1"/>
</dbReference>
<evidence type="ECO:0000256" key="1">
    <source>
        <dbReference type="ARBA" id="ARBA00022723"/>
    </source>
</evidence>
<dbReference type="STRING" id="84531.LA76x_3129"/>
<dbReference type="InterPro" id="IPR008922">
    <property type="entry name" value="Di-copper_centre_dom_sf"/>
</dbReference>
<feature type="region of interest" description="Disordered" evidence="3">
    <location>
        <begin position="527"/>
        <end position="546"/>
    </location>
</feature>
<evidence type="ECO:0000256" key="2">
    <source>
        <dbReference type="ARBA" id="ARBA00023008"/>
    </source>
</evidence>
<dbReference type="PRINTS" id="PR00092">
    <property type="entry name" value="TYROSINASE"/>
</dbReference>
<protein>
    <submittedName>
        <fullName evidence="6">Common central domain of tyrosinase family protein</fullName>
    </submittedName>
</protein>
<dbReference type="Proteomes" id="UP000060787">
    <property type="component" value="Chromosome"/>
</dbReference>
<evidence type="ECO:0000256" key="4">
    <source>
        <dbReference type="SAM" id="SignalP"/>
    </source>
</evidence>
<dbReference type="GO" id="GO:0046872">
    <property type="term" value="F:metal ion binding"/>
    <property type="evidence" value="ECO:0007669"/>
    <property type="project" value="UniProtKB-KW"/>
</dbReference>